<keyword evidence="2" id="KW-1133">Transmembrane helix</keyword>
<dbReference type="AlphaFoldDB" id="A0A9Y6M8S7"/>
<sequence>METSSSVITAITSAGQTVRLNLTVRQGQFVNSWFLSSHSHHRHAVNQVSSANIIIAAASGLCGFIFIIVIICIVAKRNRRNQENQLYEAAQEHPPGQTRNENVPGDASSLSPTSTYALVAFHPKTESTKSKKIPQPETVYAQVTRATRPRVTAQQTELENISSINSQG</sequence>
<keyword evidence="2" id="KW-0812">Transmembrane</keyword>
<evidence type="ECO:0000256" key="2">
    <source>
        <dbReference type="SAM" id="Phobius"/>
    </source>
</evidence>
<keyword evidence="3" id="KW-1185">Reference proteome</keyword>
<feature type="compositionally biased region" description="Polar residues" evidence="1">
    <location>
        <begin position="152"/>
        <end position="168"/>
    </location>
</feature>
<feature type="region of interest" description="Disordered" evidence="1">
    <location>
        <begin position="125"/>
        <end position="168"/>
    </location>
</feature>
<dbReference type="RefSeq" id="XP_013765222.1">
    <property type="nucleotide sequence ID" value="XM_013909768.1"/>
</dbReference>
<dbReference type="GeneID" id="102207493"/>
<protein>
    <submittedName>
        <fullName evidence="4">Uncharacterized protein LOC102207493 isoform X2</fullName>
    </submittedName>
</protein>
<proteinExistence type="predicted"/>
<feature type="transmembrane region" description="Helical" evidence="2">
    <location>
        <begin position="53"/>
        <end position="75"/>
    </location>
</feature>
<name>A0A9Y6M8S7_9CICH</name>
<dbReference type="Proteomes" id="UP000695023">
    <property type="component" value="Unplaced"/>
</dbReference>
<reference evidence="4" key="1">
    <citation type="submission" date="2025-08" db="UniProtKB">
        <authorList>
            <consortium name="RefSeq"/>
        </authorList>
    </citation>
    <scope>IDENTIFICATION</scope>
</reference>
<gene>
    <name evidence="4" type="primary">LOC102207493</name>
</gene>
<evidence type="ECO:0000313" key="3">
    <source>
        <dbReference type="Proteomes" id="UP000695023"/>
    </source>
</evidence>
<evidence type="ECO:0000256" key="1">
    <source>
        <dbReference type="SAM" id="MobiDB-lite"/>
    </source>
</evidence>
<evidence type="ECO:0000313" key="4">
    <source>
        <dbReference type="RefSeq" id="XP_013765222.1"/>
    </source>
</evidence>
<accession>A0A9Y6M8S7</accession>
<organism evidence="3 4">
    <name type="scientific">Pundamilia nyererei</name>
    <dbReference type="NCBI Taxonomy" id="303518"/>
    <lineage>
        <taxon>Eukaryota</taxon>
        <taxon>Metazoa</taxon>
        <taxon>Chordata</taxon>
        <taxon>Craniata</taxon>
        <taxon>Vertebrata</taxon>
        <taxon>Euteleostomi</taxon>
        <taxon>Actinopterygii</taxon>
        <taxon>Neopterygii</taxon>
        <taxon>Teleostei</taxon>
        <taxon>Neoteleostei</taxon>
        <taxon>Acanthomorphata</taxon>
        <taxon>Ovalentaria</taxon>
        <taxon>Cichlomorphae</taxon>
        <taxon>Cichliformes</taxon>
        <taxon>Cichlidae</taxon>
        <taxon>African cichlids</taxon>
        <taxon>Pseudocrenilabrinae</taxon>
        <taxon>Haplochromini</taxon>
        <taxon>Pundamilia</taxon>
    </lineage>
</organism>
<keyword evidence="2" id="KW-0472">Membrane</keyword>
<feature type="region of interest" description="Disordered" evidence="1">
    <location>
        <begin position="85"/>
        <end position="111"/>
    </location>
</feature>